<accession>A0A4U3LXI3</accession>
<protein>
    <submittedName>
        <fullName evidence="2">Roadblock/LC7 domain-containing protein</fullName>
    </submittedName>
</protein>
<dbReference type="PANTHER" id="PTHR36222">
    <property type="entry name" value="SERINE PROTEASE INHIBITOR RV3364C"/>
    <property type="match status" value="1"/>
</dbReference>
<dbReference type="PANTHER" id="PTHR36222:SF1">
    <property type="entry name" value="SERINE PROTEASE INHIBITOR RV3364C"/>
    <property type="match status" value="1"/>
</dbReference>
<sequence length="133" mass="14107">MADLARELDWLLDDLIRRVPGVRHAVVLSADGLAIGGSQGLNREDTEHLAAIAAGSHSLAQGAGRRFGVGNVRQTIIELEGAFLFVTAAGEGARLAVMTSPDSDLGVVTYELTMLVKRVGEHLSSRPRAVHGR</sequence>
<dbReference type="InterPro" id="IPR004942">
    <property type="entry name" value="Roadblock/LAMTOR2_dom"/>
</dbReference>
<dbReference type="InterPro" id="IPR053141">
    <property type="entry name" value="Mycobact_SerProt_Inhib_Rv3364c"/>
</dbReference>
<dbReference type="SMART" id="SM00960">
    <property type="entry name" value="Robl_LC7"/>
    <property type="match status" value="1"/>
</dbReference>
<comment type="caution">
    <text evidence="2">The sequence shown here is derived from an EMBL/GenBank/DDBJ whole genome shotgun (WGS) entry which is preliminary data.</text>
</comment>
<dbReference type="RefSeq" id="WP_137251495.1">
    <property type="nucleotide sequence ID" value="NZ_SZQA01000058.1"/>
</dbReference>
<dbReference type="OrthoDB" id="5187023at2"/>
<keyword evidence="3" id="KW-1185">Reference proteome</keyword>
<name>A0A4U3LXI3_9ACTN</name>
<evidence type="ECO:0000313" key="2">
    <source>
        <dbReference type="EMBL" id="TKK80650.1"/>
    </source>
</evidence>
<proteinExistence type="predicted"/>
<dbReference type="Gene3D" id="3.30.450.30">
    <property type="entry name" value="Dynein light chain 2a, cytoplasmic"/>
    <property type="match status" value="1"/>
</dbReference>
<dbReference type="SUPFAM" id="SSF103196">
    <property type="entry name" value="Roadblock/LC7 domain"/>
    <property type="match status" value="1"/>
</dbReference>
<reference evidence="2 3" key="1">
    <citation type="submission" date="2019-04" db="EMBL/GenBank/DDBJ databases">
        <title>Herbidospora sp. NEAU-GS14.nov., a novel actinomycete isolated from soil.</title>
        <authorList>
            <person name="Han L."/>
        </authorList>
    </citation>
    <scope>NUCLEOTIDE SEQUENCE [LARGE SCALE GENOMIC DNA]</scope>
    <source>
        <strain evidence="2 3">NEAU-GS14</strain>
    </source>
</reference>
<dbReference type="AlphaFoldDB" id="A0A4U3LXI3"/>
<evidence type="ECO:0000259" key="1">
    <source>
        <dbReference type="SMART" id="SM00960"/>
    </source>
</evidence>
<dbReference type="Pfam" id="PF03259">
    <property type="entry name" value="Robl_LC7"/>
    <property type="match status" value="1"/>
</dbReference>
<feature type="domain" description="Roadblock/LAMTOR2" evidence="1">
    <location>
        <begin position="9"/>
        <end position="99"/>
    </location>
</feature>
<evidence type="ECO:0000313" key="3">
    <source>
        <dbReference type="Proteomes" id="UP000308705"/>
    </source>
</evidence>
<gene>
    <name evidence="2" type="ORF">FDA94_35975</name>
</gene>
<dbReference type="Proteomes" id="UP000308705">
    <property type="component" value="Unassembled WGS sequence"/>
</dbReference>
<organism evidence="2 3">
    <name type="scientific">Herbidospora galbida</name>
    <dbReference type="NCBI Taxonomy" id="2575442"/>
    <lineage>
        <taxon>Bacteria</taxon>
        <taxon>Bacillati</taxon>
        <taxon>Actinomycetota</taxon>
        <taxon>Actinomycetes</taxon>
        <taxon>Streptosporangiales</taxon>
        <taxon>Streptosporangiaceae</taxon>
        <taxon>Herbidospora</taxon>
    </lineage>
</organism>
<dbReference type="EMBL" id="SZQA01000058">
    <property type="protein sequence ID" value="TKK80650.1"/>
    <property type="molecule type" value="Genomic_DNA"/>
</dbReference>